<dbReference type="InterPro" id="IPR025092">
    <property type="entry name" value="Glyco_hydro_66"/>
</dbReference>
<dbReference type="STRING" id="1121345.SAMN02745217_00008"/>
<dbReference type="Pfam" id="PF13199">
    <property type="entry name" value="Glyco_hydro_66"/>
    <property type="match status" value="1"/>
</dbReference>
<organism evidence="2 3">
    <name type="scientific">Anaerocolumna xylanovorans DSM 12503</name>
    <dbReference type="NCBI Taxonomy" id="1121345"/>
    <lineage>
        <taxon>Bacteria</taxon>
        <taxon>Bacillati</taxon>
        <taxon>Bacillota</taxon>
        <taxon>Clostridia</taxon>
        <taxon>Lachnospirales</taxon>
        <taxon>Lachnospiraceae</taxon>
        <taxon>Anaerocolumna</taxon>
    </lineage>
</organism>
<evidence type="ECO:0000313" key="2">
    <source>
        <dbReference type="EMBL" id="SHO42867.1"/>
    </source>
</evidence>
<dbReference type="InterPro" id="IPR013780">
    <property type="entry name" value="Glyco_hydro_b"/>
</dbReference>
<keyword evidence="3" id="KW-1185">Reference proteome</keyword>
<dbReference type="AlphaFoldDB" id="A0A1M7XVY8"/>
<sequence>MKEHLAYVDCFPDKAQYLEGELVGILLEAENRENIIEVEFTVSELDRILFRKTVRTSELMAGAIAYKMSCELPVGNYGVDVKVIYADYTIQVHTACDVVETYDSVIRYGFLTDFSEQDKEDASDINYAVKLHLNALQFYDWMYRHDKLVAEEEEYLEPLGRKISLQTIRNKINLCKQHGIRPFAYGAVYAASKEAYAKHPSWALYKKDREVLSFADWLVFMDTSNDASWCNYIIEQYADSVKRLGFQGIHMDTYGFPKYVYNDRQERVSLAETFPGMIKLAKQAVKEIDDKAGVIFNAVNNWPVECVAASEQDATYIEVWAPHVTYHHLYTLIREAKYLGARQVILAAYMKPFTEAKTEEEILAAEYSLLLTNAVIQASGGYQLVFGETNSVLSDSYYVNYSKLRDEFIPKVRSYCDFAVRYGKLLYDKDAMDISMTAANGINEDIIFTSLNDSNIQFTSSGREGKIWTIIREARKYLTIQMINLTQINDLWNQPKTKRPEAVSGIQVNILLDTDIKGAFMASPDDGTCTPIRLEYRLEQKSNGQHVIITVPKLELWNMIWIELS</sequence>
<name>A0A1M7XVY8_9FIRM</name>
<dbReference type="RefSeq" id="WP_073586782.1">
    <property type="nucleotide sequence ID" value="NZ_FRFD01000003.1"/>
</dbReference>
<accession>A0A1M7XVY8</accession>
<reference evidence="2 3" key="1">
    <citation type="submission" date="2016-12" db="EMBL/GenBank/DDBJ databases">
        <authorList>
            <person name="Song W.-J."/>
            <person name="Kurnit D.M."/>
        </authorList>
    </citation>
    <scope>NUCLEOTIDE SEQUENCE [LARGE SCALE GENOMIC DNA]</scope>
    <source>
        <strain evidence="2 3">DSM 12503</strain>
    </source>
</reference>
<dbReference type="OrthoDB" id="9778932at2"/>
<dbReference type="Gene3D" id="3.20.20.80">
    <property type="entry name" value="Glycosidases"/>
    <property type="match status" value="1"/>
</dbReference>
<dbReference type="Gene3D" id="2.60.40.1180">
    <property type="entry name" value="Golgi alpha-mannosidase II"/>
    <property type="match status" value="1"/>
</dbReference>
<dbReference type="EMBL" id="FRFD01000003">
    <property type="protein sequence ID" value="SHO42867.1"/>
    <property type="molecule type" value="Genomic_DNA"/>
</dbReference>
<keyword evidence="1" id="KW-0732">Signal</keyword>
<proteinExistence type="predicted"/>
<dbReference type="InterPro" id="IPR017853">
    <property type="entry name" value="GH"/>
</dbReference>
<gene>
    <name evidence="2" type="ORF">SAMN02745217_00008</name>
</gene>
<dbReference type="SUPFAM" id="SSF51445">
    <property type="entry name" value="(Trans)glycosidases"/>
    <property type="match status" value="1"/>
</dbReference>
<evidence type="ECO:0000313" key="3">
    <source>
        <dbReference type="Proteomes" id="UP000184612"/>
    </source>
</evidence>
<evidence type="ECO:0000256" key="1">
    <source>
        <dbReference type="ARBA" id="ARBA00022729"/>
    </source>
</evidence>
<dbReference type="CDD" id="cd14745">
    <property type="entry name" value="GH66"/>
    <property type="match status" value="1"/>
</dbReference>
<dbReference type="Proteomes" id="UP000184612">
    <property type="component" value="Unassembled WGS sequence"/>
</dbReference>
<protein>
    <submittedName>
        <fullName evidence="2">Dextranase</fullName>
    </submittedName>
</protein>